<proteinExistence type="predicted"/>
<dbReference type="InterPro" id="IPR013216">
    <property type="entry name" value="Methyltransf_11"/>
</dbReference>
<reference evidence="4" key="1">
    <citation type="submission" date="2018-03" db="EMBL/GenBank/DDBJ databases">
        <title>Genomic analysis of the strain SH-1 isolated from shrimp intestine.</title>
        <authorList>
            <person name="Kim Y.-S."/>
            <person name="Kim S.-E."/>
            <person name="Kim K.-H."/>
        </authorList>
    </citation>
    <scope>NUCLEOTIDE SEQUENCE [LARGE SCALE GENOMIC DNA]</scope>
    <source>
        <strain evidence="4">SH-1</strain>
    </source>
</reference>
<keyword evidence="3" id="KW-0489">Methyltransferase</keyword>
<sequence>MQETSGVAAHYARASLLERIEQGLEAVGARIPVNLDMLAPVDEFHIGGRQATERFVGQLGLHAGMRVLDLGCGLGGAARLVGKLTAAHVTGIDLTGDFITAGRALNGMCALIDRVDLVQGSVLDLPFGPDRFDAAYMMHVGMNIADKPRLAAEVARVLKPGCVFGIYDVMRTGTGDLTLPVPWATEPAQNALAMPTAYRAALDAAGFVLEQETDRADFALEFFERMQARQARADGPPPLGLHLVLGPQAPQKVANMIANLQAGLIAPIEMIARLPG</sequence>
<keyword evidence="4" id="KW-1185">Reference proteome</keyword>
<dbReference type="KEGG" id="thas:C6Y53_15585"/>
<evidence type="ECO:0000256" key="1">
    <source>
        <dbReference type="ARBA" id="ARBA00022679"/>
    </source>
</evidence>
<dbReference type="CDD" id="cd02440">
    <property type="entry name" value="AdoMet_MTases"/>
    <property type="match status" value="1"/>
</dbReference>
<dbReference type="InterPro" id="IPR050447">
    <property type="entry name" value="Erg6_SMT_methyltransf"/>
</dbReference>
<gene>
    <name evidence="3" type="ORF">C6Y53_15585</name>
</gene>
<dbReference type="RefSeq" id="WP_106473299.1">
    <property type="nucleotide sequence ID" value="NZ_CP027665.1"/>
</dbReference>
<dbReference type="PANTHER" id="PTHR44068">
    <property type="entry name" value="ZGC:194242"/>
    <property type="match status" value="1"/>
</dbReference>
<dbReference type="AlphaFoldDB" id="A0A2S0MSX0"/>
<dbReference type="EMBL" id="CP027665">
    <property type="protein sequence ID" value="AVO38989.1"/>
    <property type="molecule type" value="Genomic_DNA"/>
</dbReference>
<name>A0A2S0MSX0_9RHOB</name>
<dbReference type="SUPFAM" id="SSF53335">
    <property type="entry name" value="S-adenosyl-L-methionine-dependent methyltransferases"/>
    <property type="match status" value="1"/>
</dbReference>
<keyword evidence="1 3" id="KW-0808">Transferase</keyword>
<evidence type="ECO:0000313" key="3">
    <source>
        <dbReference type="EMBL" id="AVO38989.1"/>
    </source>
</evidence>
<dbReference type="Pfam" id="PF08241">
    <property type="entry name" value="Methyltransf_11"/>
    <property type="match status" value="1"/>
</dbReference>
<protein>
    <submittedName>
        <fullName evidence="3">Class I SAM-dependent methyltransferase</fullName>
    </submittedName>
</protein>
<dbReference type="GO" id="GO:0032259">
    <property type="term" value="P:methylation"/>
    <property type="evidence" value="ECO:0007669"/>
    <property type="project" value="UniProtKB-KW"/>
</dbReference>
<dbReference type="Proteomes" id="UP000237655">
    <property type="component" value="Chromosome"/>
</dbReference>
<accession>A0A2S0MSX0</accession>
<feature type="domain" description="Methyltransferase type 11" evidence="2">
    <location>
        <begin position="68"/>
        <end position="164"/>
    </location>
</feature>
<dbReference type="PANTHER" id="PTHR44068:SF11">
    <property type="entry name" value="GERANYL DIPHOSPHATE 2-C-METHYLTRANSFERASE"/>
    <property type="match status" value="1"/>
</dbReference>
<evidence type="ECO:0000313" key="4">
    <source>
        <dbReference type="Proteomes" id="UP000237655"/>
    </source>
</evidence>
<dbReference type="GO" id="GO:0008757">
    <property type="term" value="F:S-adenosylmethionine-dependent methyltransferase activity"/>
    <property type="evidence" value="ECO:0007669"/>
    <property type="project" value="InterPro"/>
</dbReference>
<organism evidence="3 4">
    <name type="scientific">Pukyongiella litopenaei</name>
    <dbReference type="NCBI Taxonomy" id="2605946"/>
    <lineage>
        <taxon>Bacteria</taxon>
        <taxon>Pseudomonadati</taxon>
        <taxon>Pseudomonadota</taxon>
        <taxon>Alphaproteobacteria</taxon>
        <taxon>Rhodobacterales</taxon>
        <taxon>Paracoccaceae</taxon>
        <taxon>Pukyongiella</taxon>
    </lineage>
</organism>
<dbReference type="InterPro" id="IPR029063">
    <property type="entry name" value="SAM-dependent_MTases_sf"/>
</dbReference>
<dbReference type="Gene3D" id="3.40.50.150">
    <property type="entry name" value="Vaccinia Virus protein VP39"/>
    <property type="match status" value="1"/>
</dbReference>
<evidence type="ECO:0000259" key="2">
    <source>
        <dbReference type="Pfam" id="PF08241"/>
    </source>
</evidence>